<comment type="caution">
    <text evidence="10">The sequence shown here is derived from an EMBL/GenBank/DDBJ whole genome shotgun (WGS) entry which is preliminary data.</text>
</comment>
<dbReference type="InterPro" id="IPR002403">
    <property type="entry name" value="Cyt_P450_E_grp-IV"/>
</dbReference>
<evidence type="ECO:0000256" key="7">
    <source>
        <dbReference type="PIRSR" id="PIRSR602403-1"/>
    </source>
</evidence>
<dbReference type="InterPro" id="IPR001128">
    <property type="entry name" value="Cyt_P450"/>
</dbReference>
<dbReference type="GO" id="GO:0016705">
    <property type="term" value="F:oxidoreductase activity, acting on paired donors, with incorporation or reduction of molecular oxygen"/>
    <property type="evidence" value="ECO:0007669"/>
    <property type="project" value="InterPro"/>
</dbReference>
<evidence type="ECO:0000256" key="4">
    <source>
        <dbReference type="ARBA" id="ARBA00023002"/>
    </source>
</evidence>
<dbReference type="AlphaFoldDB" id="A0AAD7JV52"/>
<accession>A0AAD7JV52</accession>
<evidence type="ECO:0000256" key="6">
    <source>
        <dbReference type="ARBA" id="ARBA00023033"/>
    </source>
</evidence>
<keyword evidence="9" id="KW-0732">Signal</keyword>
<keyword evidence="4 8" id="KW-0560">Oxidoreductase</keyword>
<evidence type="ECO:0000256" key="1">
    <source>
        <dbReference type="ARBA" id="ARBA00001971"/>
    </source>
</evidence>
<dbReference type="PANTHER" id="PTHR46206">
    <property type="entry name" value="CYTOCHROME P450"/>
    <property type="match status" value="1"/>
</dbReference>
<keyword evidence="7 8" id="KW-0349">Heme</keyword>
<dbReference type="Gene3D" id="1.10.630.10">
    <property type="entry name" value="Cytochrome P450"/>
    <property type="match status" value="1"/>
</dbReference>
<dbReference type="GO" id="GO:0005506">
    <property type="term" value="F:iron ion binding"/>
    <property type="evidence" value="ECO:0007669"/>
    <property type="project" value="InterPro"/>
</dbReference>
<evidence type="ECO:0000256" key="2">
    <source>
        <dbReference type="ARBA" id="ARBA00010617"/>
    </source>
</evidence>
<dbReference type="InterPro" id="IPR036396">
    <property type="entry name" value="Cyt_P450_sf"/>
</dbReference>
<dbReference type="PANTHER" id="PTHR46206:SF6">
    <property type="entry name" value="CYTOCHROME P450 MONOOXYGENASE AN1598-RELATED"/>
    <property type="match status" value="1"/>
</dbReference>
<proteinExistence type="inferred from homology"/>
<dbReference type="Proteomes" id="UP001215598">
    <property type="component" value="Unassembled WGS sequence"/>
</dbReference>
<evidence type="ECO:0000313" key="11">
    <source>
        <dbReference type="Proteomes" id="UP001215598"/>
    </source>
</evidence>
<feature type="binding site" description="axial binding residue" evidence="7">
    <location>
        <position position="452"/>
    </location>
    <ligand>
        <name>heme</name>
        <dbReference type="ChEBI" id="CHEBI:30413"/>
    </ligand>
    <ligandPart>
        <name>Fe</name>
        <dbReference type="ChEBI" id="CHEBI:18248"/>
    </ligandPart>
</feature>
<evidence type="ECO:0000256" key="8">
    <source>
        <dbReference type="RuleBase" id="RU000461"/>
    </source>
</evidence>
<dbReference type="InterPro" id="IPR017972">
    <property type="entry name" value="Cyt_P450_CS"/>
</dbReference>
<dbReference type="Pfam" id="PF00067">
    <property type="entry name" value="p450"/>
    <property type="match status" value="1"/>
</dbReference>
<dbReference type="CDD" id="cd11041">
    <property type="entry name" value="CYP503A1-like"/>
    <property type="match status" value="1"/>
</dbReference>
<sequence>MDDPRSLVLYGVLAFLMVASLRRAFHNPKLDAIPIVRSSKLAGNYWDAYNFPVNGLNLIKAGYAQYPEGIFRVARLFRWMFIVSSPKLVKEIGDAPETVLSFHGGVELNFPIKLLIGPAVAENHYHVHTIRTNLTRNLHACFPDVKDEITDAFGDVVQLQGSEWKSLPMLPTTMAIVARVSNRLFVGLPLCRDRTYLQNNVQFALDIMRSRRKMDWFPYFLRPLVAPLICDKDKTIAVALKALSPLIEERLSKEKELGPDYAGKPNDLISWLLEDAEEKERNAPSLVLRILLSNFAAIHTTSMAFTQAMFDLTTRLEHLLPMREEADRVIAQEGWTKTALNSMFKIDSFLRESQRMNNNLAAAMVRKVVAKDGFMFSDGTVLPEGSMVCAAARPIHYDSSIHENATEFDGFRFARERAEHGATQDLNQVIFKRQMISTGPDHLAFGTGKHACPGRFFAATELKAMLAHVVMNYDLKAEMEGVRPPDAVSGLAISPNATAMVQFRKRIDL</sequence>
<organism evidence="10 11">
    <name type="scientific">Mycena metata</name>
    <dbReference type="NCBI Taxonomy" id="1033252"/>
    <lineage>
        <taxon>Eukaryota</taxon>
        <taxon>Fungi</taxon>
        <taxon>Dikarya</taxon>
        <taxon>Basidiomycota</taxon>
        <taxon>Agaricomycotina</taxon>
        <taxon>Agaricomycetes</taxon>
        <taxon>Agaricomycetidae</taxon>
        <taxon>Agaricales</taxon>
        <taxon>Marasmiineae</taxon>
        <taxon>Mycenaceae</taxon>
        <taxon>Mycena</taxon>
    </lineage>
</organism>
<evidence type="ECO:0000256" key="9">
    <source>
        <dbReference type="SAM" id="SignalP"/>
    </source>
</evidence>
<protein>
    <submittedName>
        <fullName evidence="10">Cytochrome P450</fullName>
    </submittedName>
</protein>
<comment type="similarity">
    <text evidence="2 8">Belongs to the cytochrome P450 family.</text>
</comment>
<keyword evidence="6 8" id="KW-0503">Monooxygenase</keyword>
<evidence type="ECO:0000256" key="5">
    <source>
        <dbReference type="ARBA" id="ARBA00023004"/>
    </source>
</evidence>
<reference evidence="10" key="1">
    <citation type="submission" date="2023-03" db="EMBL/GenBank/DDBJ databases">
        <title>Massive genome expansion in bonnet fungi (Mycena s.s.) driven by repeated elements and novel gene families across ecological guilds.</title>
        <authorList>
            <consortium name="Lawrence Berkeley National Laboratory"/>
            <person name="Harder C.B."/>
            <person name="Miyauchi S."/>
            <person name="Viragh M."/>
            <person name="Kuo A."/>
            <person name="Thoen E."/>
            <person name="Andreopoulos B."/>
            <person name="Lu D."/>
            <person name="Skrede I."/>
            <person name="Drula E."/>
            <person name="Henrissat B."/>
            <person name="Morin E."/>
            <person name="Kohler A."/>
            <person name="Barry K."/>
            <person name="LaButti K."/>
            <person name="Morin E."/>
            <person name="Salamov A."/>
            <person name="Lipzen A."/>
            <person name="Mereny Z."/>
            <person name="Hegedus B."/>
            <person name="Baldrian P."/>
            <person name="Stursova M."/>
            <person name="Weitz H."/>
            <person name="Taylor A."/>
            <person name="Grigoriev I.V."/>
            <person name="Nagy L.G."/>
            <person name="Martin F."/>
            <person name="Kauserud H."/>
        </authorList>
    </citation>
    <scope>NUCLEOTIDE SEQUENCE</scope>
    <source>
        <strain evidence="10">CBHHK182m</strain>
    </source>
</reference>
<dbReference type="PRINTS" id="PR00465">
    <property type="entry name" value="EP450IV"/>
</dbReference>
<dbReference type="PROSITE" id="PS00086">
    <property type="entry name" value="CYTOCHROME_P450"/>
    <property type="match status" value="1"/>
</dbReference>
<name>A0AAD7JV52_9AGAR</name>
<dbReference type="GO" id="GO:0020037">
    <property type="term" value="F:heme binding"/>
    <property type="evidence" value="ECO:0007669"/>
    <property type="project" value="InterPro"/>
</dbReference>
<dbReference type="GO" id="GO:0004497">
    <property type="term" value="F:monooxygenase activity"/>
    <property type="evidence" value="ECO:0007669"/>
    <property type="project" value="UniProtKB-KW"/>
</dbReference>
<keyword evidence="11" id="KW-1185">Reference proteome</keyword>
<evidence type="ECO:0000313" key="10">
    <source>
        <dbReference type="EMBL" id="KAJ7772396.1"/>
    </source>
</evidence>
<feature type="chain" id="PRO_5042227641" evidence="9">
    <location>
        <begin position="25"/>
        <end position="509"/>
    </location>
</feature>
<dbReference type="SUPFAM" id="SSF48264">
    <property type="entry name" value="Cytochrome P450"/>
    <property type="match status" value="1"/>
</dbReference>
<comment type="cofactor">
    <cofactor evidence="1 7">
        <name>heme</name>
        <dbReference type="ChEBI" id="CHEBI:30413"/>
    </cofactor>
</comment>
<dbReference type="EMBL" id="JARKIB010000014">
    <property type="protein sequence ID" value="KAJ7772396.1"/>
    <property type="molecule type" value="Genomic_DNA"/>
</dbReference>
<gene>
    <name evidence="10" type="ORF">B0H16DRAFT_1673013</name>
</gene>
<evidence type="ECO:0000256" key="3">
    <source>
        <dbReference type="ARBA" id="ARBA00022723"/>
    </source>
</evidence>
<feature type="signal peptide" evidence="9">
    <location>
        <begin position="1"/>
        <end position="24"/>
    </location>
</feature>
<keyword evidence="3 7" id="KW-0479">Metal-binding</keyword>
<keyword evidence="5 7" id="KW-0408">Iron</keyword>